<dbReference type="EMBL" id="AEXO01000008">
    <property type="protein sequence ID" value="EGC87530.1"/>
    <property type="molecule type" value="Genomic_DNA"/>
</dbReference>
<accession>F0H3X2</accession>
<keyword evidence="2" id="KW-1185">Reference proteome</keyword>
<name>F0H3X2_9BACT</name>
<sequence length="45" mass="4917">MTVAVGQALSPCRLLTHPFRNRFPSLLSRCTGGRAMAFLLSVLAR</sequence>
<dbReference type="Proteomes" id="UP000003155">
    <property type="component" value="Unassembled WGS sequence"/>
</dbReference>
<evidence type="ECO:0000313" key="1">
    <source>
        <dbReference type="EMBL" id="EGC87530.1"/>
    </source>
</evidence>
<organism evidence="1 2">
    <name type="scientific">Prevotella denticola CRIS 18C-A</name>
    <dbReference type="NCBI Taxonomy" id="944557"/>
    <lineage>
        <taxon>Bacteria</taxon>
        <taxon>Pseudomonadati</taxon>
        <taxon>Bacteroidota</taxon>
        <taxon>Bacteroidia</taxon>
        <taxon>Bacteroidales</taxon>
        <taxon>Prevotellaceae</taxon>
        <taxon>Prevotella</taxon>
    </lineage>
</organism>
<reference evidence="1 2" key="1">
    <citation type="submission" date="2011-02" db="EMBL/GenBank/DDBJ databases">
        <authorList>
            <person name="Durkin A.S."/>
            <person name="Madupu R."/>
            <person name="Torralba M."/>
            <person name="Gillis M."/>
            <person name="Methe B."/>
            <person name="Sutton G."/>
            <person name="Nelson K.E."/>
        </authorList>
    </citation>
    <scope>NUCLEOTIDE SEQUENCE [LARGE SCALE GENOMIC DNA]</scope>
    <source>
        <strain evidence="1 2">CRIS 18C-A</strain>
    </source>
</reference>
<proteinExistence type="predicted"/>
<gene>
    <name evidence="1" type="ORF">HMPREF9303_2311</name>
</gene>
<comment type="caution">
    <text evidence="1">The sequence shown here is derived from an EMBL/GenBank/DDBJ whole genome shotgun (WGS) entry which is preliminary data.</text>
</comment>
<protein>
    <submittedName>
        <fullName evidence="1">Uncharacterized protein</fullName>
    </submittedName>
</protein>
<evidence type="ECO:0000313" key="2">
    <source>
        <dbReference type="Proteomes" id="UP000003155"/>
    </source>
</evidence>
<dbReference type="AlphaFoldDB" id="F0H3X2"/>